<name>A0ABV0HHM8_9ENTR</name>
<dbReference type="Proteomes" id="UP001444146">
    <property type="component" value="Unassembled WGS sequence"/>
</dbReference>
<feature type="chain" id="PRO_5046710278" evidence="5">
    <location>
        <begin position="20"/>
        <end position="195"/>
    </location>
</feature>
<dbReference type="InterPro" id="IPR000259">
    <property type="entry name" value="Adhesion_dom_fimbrial"/>
</dbReference>
<dbReference type="Gene3D" id="2.60.40.1090">
    <property type="entry name" value="Fimbrial-type adhesion domain"/>
    <property type="match status" value="1"/>
</dbReference>
<evidence type="ECO:0000256" key="1">
    <source>
        <dbReference type="ARBA" id="ARBA00004561"/>
    </source>
</evidence>
<dbReference type="PANTHER" id="PTHR33420:SF3">
    <property type="entry name" value="FIMBRIAL SUBUNIT ELFA"/>
    <property type="match status" value="1"/>
</dbReference>
<keyword evidence="4" id="KW-0281">Fimbrium</keyword>
<dbReference type="PANTHER" id="PTHR33420">
    <property type="entry name" value="FIMBRIAL SUBUNIT ELFA-RELATED"/>
    <property type="match status" value="1"/>
</dbReference>
<dbReference type="Pfam" id="PF00419">
    <property type="entry name" value="Fimbrial"/>
    <property type="match status" value="1"/>
</dbReference>
<evidence type="ECO:0000313" key="7">
    <source>
        <dbReference type="EMBL" id="MEO3989979.1"/>
    </source>
</evidence>
<accession>A0ABV0HHM8</accession>
<comment type="similarity">
    <text evidence="2">Belongs to the fimbrial protein family.</text>
</comment>
<evidence type="ECO:0000256" key="3">
    <source>
        <dbReference type="ARBA" id="ARBA00022729"/>
    </source>
</evidence>
<reference evidence="7 8" key="1">
    <citation type="submission" date="2024-01" db="EMBL/GenBank/DDBJ databases">
        <title>Pseudocitrobacter sp. Endophytic strain Cyp-38L.</title>
        <authorList>
            <person name="Amer M.A."/>
            <person name="Hamed S.M."/>
        </authorList>
    </citation>
    <scope>NUCLEOTIDE SEQUENCE [LARGE SCALE GENOMIC DNA]</scope>
    <source>
        <strain evidence="7 8">Cyp38S</strain>
    </source>
</reference>
<comment type="caution">
    <text evidence="7">The sequence shown here is derived from an EMBL/GenBank/DDBJ whole genome shotgun (WGS) entry which is preliminary data.</text>
</comment>
<organism evidence="7 8">
    <name type="scientific">Pseudocitrobacter cyperus</name>
    <dbReference type="NCBI Taxonomy" id="3112843"/>
    <lineage>
        <taxon>Bacteria</taxon>
        <taxon>Pseudomonadati</taxon>
        <taxon>Pseudomonadota</taxon>
        <taxon>Gammaproteobacteria</taxon>
        <taxon>Enterobacterales</taxon>
        <taxon>Enterobacteriaceae</taxon>
        <taxon>Pseudocitrobacter</taxon>
    </lineage>
</organism>
<evidence type="ECO:0000256" key="2">
    <source>
        <dbReference type="ARBA" id="ARBA00006671"/>
    </source>
</evidence>
<proteinExistence type="inferred from homology"/>
<feature type="domain" description="Fimbrial-type adhesion" evidence="6">
    <location>
        <begin position="41"/>
        <end position="195"/>
    </location>
</feature>
<evidence type="ECO:0000259" key="6">
    <source>
        <dbReference type="Pfam" id="PF00419"/>
    </source>
</evidence>
<evidence type="ECO:0000256" key="5">
    <source>
        <dbReference type="SAM" id="SignalP"/>
    </source>
</evidence>
<comment type="subcellular location">
    <subcellularLocation>
        <location evidence="1">Fimbrium</location>
    </subcellularLocation>
</comment>
<protein>
    <submittedName>
        <fullName evidence="7">Fimbrial protein</fullName>
    </submittedName>
</protein>
<keyword evidence="3 5" id="KW-0732">Signal</keyword>
<evidence type="ECO:0000256" key="4">
    <source>
        <dbReference type="ARBA" id="ARBA00023263"/>
    </source>
</evidence>
<sequence>MKKSIMAVALLAATTSAYAANPDGGQLLFGGLVSSNTCIMHVDGGAQDSTIQLETATAKEISDYGEVNLSNLGIKPKIFSISVDCSGAGMDFTNTPNAALKMASIYFSNSKGTLNNDISVHDPAGGVNLAVHEIVSAGTYQQVKINDSTDEHLKLFSPDGKAVFNFAVSYVAQSSSVPVVAGYVKSNAAYTFEYK</sequence>
<keyword evidence="8" id="KW-1185">Reference proteome</keyword>
<gene>
    <name evidence="7" type="ORF">VSR74_09140</name>
</gene>
<evidence type="ECO:0000313" key="8">
    <source>
        <dbReference type="Proteomes" id="UP001444146"/>
    </source>
</evidence>
<dbReference type="InterPro" id="IPR036937">
    <property type="entry name" value="Adhesion_dom_fimbrial_sf"/>
</dbReference>
<dbReference type="InterPro" id="IPR008966">
    <property type="entry name" value="Adhesion_dom_sf"/>
</dbReference>
<dbReference type="SUPFAM" id="SSF49401">
    <property type="entry name" value="Bacterial adhesins"/>
    <property type="match status" value="1"/>
</dbReference>
<feature type="signal peptide" evidence="5">
    <location>
        <begin position="1"/>
        <end position="19"/>
    </location>
</feature>
<dbReference type="InterPro" id="IPR050263">
    <property type="entry name" value="Bact_Fimbrial_Adh_Pro"/>
</dbReference>
<dbReference type="EMBL" id="JAYMYY010000002">
    <property type="protein sequence ID" value="MEO3989979.1"/>
    <property type="molecule type" value="Genomic_DNA"/>
</dbReference>
<dbReference type="RefSeq" id="WP_347794436.1">
    <property type="nucleotide sequence ID" value="NZ_JAYMYY010000002.1"/>
</dbReference>